<gene>
    <name evidence="3" type="ORF">GH714_019969</name>
</gene>
<accession>A0A6A6N8W9</accession>
<evidence type="ECO:0000256" key="1">
    <source>
        <dbReference type="SAM" id="Coils"/>
    </source>
</evidence>
<keyword evidence="1" id="KW-0175">Coiled coil</keyword>
<reference evidence="3 4" key="1">
    <citation type="journal article" date="2020" name="Mol. Plant">
        <title>The Chromosome-Based Rubber Tree Genome Provides New Insights into Spurge Genome Evolution and Rubber Biosynthesis.</title>
        <authorList>
            <person name="Liu J."/>
            <person name="Shi C."/>
            <person name="Shi C.C."/>
            <person name="Li W."/>
            <person name="Zhang Q.J."/>
            <person name="Zhang Y."/>
            <person name="Li K."/>
            <person name="Lu H.F."/>
            <person name="Shi C."/>
            <person name="Zhu S.T."/>
            <person name="Xiao Z.Y."/>
            <person name="Nan H."/>
            <person name="Yue Y."/>
            <person name="Zhu X.G."/>
            <person name="Wu Y."/>
            <person name="Hong X.N."/>
            <person name="Fan G.Y."/>
            <person name="Tong Y."/>
            <person name="Zhang D."/>
            <person name="Mao C.L."/>
            <person name="Liu Y.L."/>
            <person name="Hao S.J."/>
            <person name="Liu W.Q."/>
            <person name="Lv M.Q."/>
            <person name="Zhang H.B."/>
            <person name="Liu Y."/>
            <person name="Hu-Tang G.R."/>
            <person name="Wang J.P."/>
            <person name="Wang J.H."/>
            <person name="Sun Y.H."/>
            <person name="Ni S.B."/>
            <person name="Chen W.B."/>
            <person name="Zhang X.C."/>
            <person name="Jiao Y.N."/>
            <person name="Eichler E.E."/>
            <person name="Li G.H."/>
            <person name="Liu X."/>
            <person name="Gao L.Z."/>
        </authorList>
    </citation>
    <scope>NUCLEOTIDE SEQUENCE [LARGE SCALE GENOMIC DNA]</scope>
    <source>
        <strain evidence="4">cv. GT1</strain>
        <tissue evidence="3">Leaf</tissue>
    </source>
</reference>
<feature type="coiled-coil region" evidence="1">
    <location>
        <begin position="37"/>
        <end position="67"/>
    </location>
</feature>
<organism evidence="3 4">
    <name type="scientific">Hevea brasiliensis</name>
    <name type="common">Para rubber tree</name>
    <name type="synonym">Siphonia brasiliensis</name>
    <dbReference type="NCBI Taxonomy" id="3981"/>
    <lineage>
        <taxon>Eukaryota</taxon>
        <taxon>Viridiplantae</taxon>
        <taxon>Streptophyta</taxon>
        <taxon>Embryophyta</taxon>
        <taxon>Tracheophyta</taxon>
        <taxon>Spermatophyta</taxon>
        <taxon>Magnoliopsida</taxon>
        <taxon>eudicotyledons</taxon>
        <taxon>Gunneridae</taxon>
        <taxon>Pentapetalae</taxon>
        <taxon>rosids</taxon>
        <taxon>fabids</taxon>
        <taxon>Malpighiales</taxon>
        <taxon>Euphorbiaceae</taxon>
        <taxon>Crotonoideae</taxon>
        <taxon>Micrandreae</taxon>
        <taxon>Hevea</taxon>
    </lineage>
</organism>
<dbReference type="AlphaFoldDB" id="A0A6A6N8W9"/>
<evidence type="ECO:0000313" key="4">
    <source>
        <dbReference type="Proteomes" id="UP000467840"/>
    </source>
</evidence>
<dbReference type="EMBL" id="JAAGAX010000002">
    <property type="protein sequence ID" value="KAF2322601.1"/>
    <property type="molecule type" value="Genomic_DNA"/>
</dbReference>
<feature type="region of interest" description="Disordered" evidence="2">
    <location>
        <begin position="67"/>
        <end position="89"/>
    </location>
</feature>
<keyword evidence="4" id="KW-1185">Reference proteome</keyword>
<name>A0A6A6N8W9_HEVBR</name>
<dbReference type="Proteomes" id="UP000467840">
    <property type="component" value="Chromosome 11"/>
</dbReference>
<proteinExistence type="predicted"/>
<evidence type="ECO:0000313" key="3">
    <source>
        <dbReference type="EMBL" id="KAF2322601.1"/>
    </source>
</evidence>
<protein>
    <submittedName>
        <fullName evidence="3">Uncharacterized protein</fullName>
    </submittedName>
</protein>
<evidence type="ECO:0000256" key="2">
    <source>
        <dbReference type="SAM" id="MobiDB-lite"/>
    </source>
</evidence>
<sequence length="89" mass="10196">MMVANNENEIEDEVGNVAPQYPKELQKRVTIGRNATFAEMVNNAKELEATNRRMDDQKELRQGVQKRTTFEHGGLSNKKGKFQATSYHQ</sequence>
<comment type="caution">
    <text evidence="3">The sequence shown here is derived from an EMBL/GenBank/DDBJ whole genome shotgun (WGS) entry which is preliminary data.</text>
</comment>